<dbReference type="InterPro" id="IPR037848">
    <property type="entry name" value="GEM-like"/>
</dbReference>
<keyword evidence="4" id="KW-1185">Reference proteome</keyword>
<evidence type="ECO:0000256" key="1">
    <source>
        <dbReference type="ARBA" id="ARBA00009414"/>
    </source>
</evidence>
<dbReference type="AlphaFoldDB" id="A0AAW1XGI2"/>
<evidence type="ECO:0000259" key="2">
    <source>
        <dbReference type="SMART" id="SM00568"/>
    </source>
</evidence>
<dbReference type="InterPro" id="IPR004182">
    <property type="entry name" value="GRAM"/>
</dbReference>
<name>A0AAW1XGI2_RUBAR</name>
<evidence type="ECO:0000313" key="4">
    <source>
        <dbReference type="Proteomes" id="UP001457282"/>
    </source>
</evidence>
<reference evidence="3 4" key="1">
    <citation type="journal article" date="2023" name="G3 (Bethesda)">
        <title>A chromosome-length genome assembly and annotation of blackberry (Rubus argutus, cv. 'Hillquist').</title>
        <authorList>
            <person name="Bruna T."/>
            <person name="Aryal R."/>
            <person name="Dudchenko O."/>
            <person name="Sargent D.J."/>
            <person name="Mead D."/>
            <person name="Buti M."/>
            <person name="Cavallini A."/>
            <person name="Hytonen T."/>
            <person name="Andres J."/>
            <person name="Pham M."/>
            <person name="Weisz D."/>
            <person name="Mascagni F."/>
            <person name="Usai G."/>
            <person name="Natali L."/>
            <person name="Bassil N."/>
            <person name="Fernandez G.E."/>
            <person name="Lomsadze A."/>
            <person name="Armour M."/>
            <person name="Olukolu B."/>
            <person name="Poorten T."/>
            <person name="Britton C."/>
            <person name="Davik J."/>
            <person name="Ashrafi H."/>
            <person name="Aiden E.L."/>
            <person name="Borodovsky M."/>
            <person name="Worthington M."/>
        </authorList>
    </citation>
    <scope>NUCLEOTIDE SEQUENCE [LARGE SCALE GENOMIC DNA]</scope>
    <source>
        <strain evidence="3">PI 553951</strain>
    </source>
</reference>
<dbReference type="EMBL" id="JBEDUW010000004">
    <property type="protein sequence ID" value="KAK9935772.1"/>
    <property type="molecule type" value="Genomic_DNA"/>
</dbReference>
<dbReference type="InterPro" id="IPR011993">
    <property type="entry name" value="PH-like_dom_sf"/>
</dbReference>
<gene>
    <name evidence="3" type="ORF">M0R45_022857</name>
</gene>
<protein>
    <recommendedName>
        <fullName evidence="2">GRAM domain-containing protein</fullName>
    </recommendedName>
</protein>
<comment type="caution">
    <text evidence="3">The sequence shown here is derived from an EMBL/GenBank/DDBJ whole genome shotgun (WGS) entry which is preliminary data.</text>
</comment>
<dbReference type="PANTHER" id="PTHR31969">
    <property type="entry name" value="GEM-LIKE PROTEIN 2"/>
    <property type="match status" value="1"/>
</dbReference>
<dbReference type="Proteomes" id="UP001457282">
    <property type="component" value="Unassembled WGS sequence"/>
</dbReference>
<accession>A0AAW1XGI2</accession>
<dbReference type="Gene3D" id="2.30.29.30">
    <property type="entry name" value="Pleckstrin-homology domain (PH domain)/Phosphotyrosine-binding domain (PTB)"/>
    <property type="match status" value="1"/>
</dbReference>
<feature type="domain" description="GRAM" evidence="2">
    <location>
        <begin position="82"/>
        <end position="166"/>
    </location>
</feature>
<proteinExistence type="inferred from homology"/>
<comment type="similarity">
    <text evidence="1">Belongs to the GEM family.</text>
</comment>
<organism evidence="3 4">
    <name type="scientific">Rubus argutus</name>
    <name type="common">Southern blackberry</name>
    <dbReference type="NCBI Taxonomy" id="59490"/>
    <lineage>
        <taxon>Eukaryota</taxon>
        <taxon>Viridiplantae</taxon>
        <taxon>Streptophyta</taxon>
        <taxon>Embryophyta</taxon>
        <taxon>Tracheophyta</taxon>
        <taxon>Spermatophyta</taxon>
        <taxon>Magnoliopsida</taxon>
        <taxon>eudicotyledons</taxon>
        <taxon>Gunneridae</taxon>
        <taxon>Pentapetalae</taxon>
        <taxon>rosids</taxon>
        <taxon>fabids</taxon>
        <taxon>Rosales</taxon>
        <taxon>Rosaceae</taxon>
        <taxon>Rosoideae</taxon>
        <taxon>Rosoideae incertae sedis</taxon>
        <taxon>Rubus</taxon>
    </lineage>
</organism>
<evidence type="ECO:0000313" key="3">
    <source>
        <dbReference type="EMBL" id="KAK9935772.1"/>
    </source>
</evidence>
<sequence length="209" mass="23471">MKASFQVQLEGQVINIPINSAKRLLQLPAHAPLHIPSYDHRRDQTGSSKRTQMKLGPKISETVKGKLRLGAKILKAGGTMEKVFKHLFSDNVRAAGEKLLKASHCYLSTTAGPIAGLLFISTYKIAFCSDNPIKLSSSPNPNGQLIRVHYKVVIPLNKIKRVNQSEDVKNPSHKYIQLVTVDNFDFWFMGFFNYQKAHKYLQQALVSQP</sequence>
<dbReference type="SMART" id="SM00568">
    <property type="entry name" value="GRAM"/>
    <property type="match status" value="1"/>
</dbReference>
<dbReference type="Pfam" id="PF02893">
    <property type="entry name" value="GRAM"/>
    <property type="match status" value="1"/>
</dbReference>